<keyword evidence="2" id="KW-1185">Reference proteome</keyword>
<protein>
    <submittedName>
        <fullName evidence="1">Uncharacterized protein</fullName>
    </submittedName>
</protein>
<accession>A0A8H5BCM9</accession>
<organism evidence="1 2">
    <name type="scientific">Psilocybe cf. subviscida</name>
    <dbReference type="NCBI Taxonomy" id="2480587"/>
    <lineage>
        <taxon>Eukaryota</taxon>
        <taxon>Fungi</taxon>
        <taxon>Dikarya</taxon>
        <taxon>Basidiomycota</taxon>
        <taxon>Agaricomycotina</taxon>
        <taxon>Agaricomycetes</taxon>
        <taxon>Agaricomycetidae</taxon>
        <taxon>Agaricales</taxon>
        <taxon>Agaricineae</taxon>
        <taxon>Strophariaceae</taxon>
        <taxon>Psilocybe</taxon>
    </lineage>
</organism>
<reference evidence="1 2" key="1">
    <citation type="journal article" date="2020" name="ISME J.">
        <title>Uncovering the hidden diversity of litter-decomposition mechanisms in mushroom-forming fungi.</title>
        <authorList>
            <person name="Floudas D."/>
            <person name="Bentzer J."/>
            <person name="Ahren D."/>
            <person name="Johansson T."/>
            <person name="Persson P."/>
            <person name="Tunlid A."/>
        </authorList>
    </citation>
    <scope>NUCLEOTIDE SEQUENCE [LARGE SCALE GENOMIC DNA]</scope>
    <source>
        <strain evidence="1 2">CBS 101986</strain>
    </source>
</reference>
<dbReference type="EMBL" id="JAACJJ010000029">
    <property type="protein sequence ID" value="KAF5319747.1"/>
    <property type="molecule type" value="Genomic_DNA"/>
</dbReference>
<dbReference type="InterPro" id="IPR013320">
    <property type="entry name" value="ConA-like_dom_sf"/>
</dbReference>
<evidence type="ECO:0000313" key="1">
    <source>
        <dbReference type="EMBL" id="KAF5319747.1"/>
    </source>
</evidence>
<gene>
    <name evidence="1" type="ORF">D9619_008878</name>
</gene>
<name>A0A8H5BCM9_9AGAR</name>
<dbReference type="AlphaFoldDB" id="A0A8H5BCM9"/>
<comment type="caution">
    <text evidence="1">The sequence shown here is derived from an EMBL/GenBank/DDBJ whole genome shotgun (WGS) entry which is preliminary data.</text>
</comment>
<dbReference type="Pfam" id="PF13385">
    <property type="entry name" value="Laminin_G_3"/>
    <property type="match status" value="1"/>
</dbReference>
<dbReference type="Proteomes" id="UP000567179">
    <property type="component" value="Unassembled WGS sequence"/>
</dbReference>
<evidence type="ECO:0000313" key="2">
    <source>
        <dbReference type="Proteomes" id="UP000567179"/>
    </source>
</evidence>
<dbReference type="SUPFAM" id="SSF49899">
    <property type="entry name" value="Concanavalin A-like lectins/glucanases"/>
    <property type="match status" value="1"/>
</dbReference>
<sequence length="175" mass="19430">MFTGKSRYVQIRQPGYLSIPAVDIRAINFAIEFNLRMPSTPTSRGILLSNWQSGQWQYIMTIDAAGTISFDLRRNMFTNGSDPTQDLVAVTTAAKVPVGTFFKVVYIYNTTQRTLSVYIDGAFSASAVVRPGITDLTLHTSTQPYVQFGNKADDVPVTGELNADLSELRFLELTF</sequence>
<proteinExistence type="predicted"/>
<dbReference type="OrthoDB" id="2922181at2759"/>
<dbReference type="Gene3D" id="2.60.120.200">
    <property type="match status" value="1"/>
</dbReference>